<evidence type="ECO:0000256" key="6">
    <source>
        <dbReference type="ARBA" id="ARBA00022756"/>
    </source>
</evidence>
<dbReference type="GO" id="GO:0005737">
    <property type="term" value="C:cytoplasm"/>
    <property type="evidence" value="ECO:0007669"/>
    <property type="project" value="UniProtKB-SubCell"/>
</dbReference>
<evidence type="ECO:0000256" key="9">
    <source>
        <dbReference type="HAMAP-Rule" id="MF_00834"/>
    </source>
</evidence>
<dbReference type="NCBIfam" id="TIGR00508">
    <property type="entry name" value="bioA"/>
    <property type="match status" value="1"/>
</dbReference>
<dbReference type="Proteomes" id="UP000267223">
    <property type="component" value="Unassembled WGS sequence"/>
</dbReference>
<dbReference type="PANTHER" id="PTHR42684">
    <property type="entry name" value="ADENOSYLMETHIONINE-8-AMINO-7-OXONONANOATE AMINOTRANSFERASE"/>
    <property type="match status" value="1"/>
</dbReference>
<dbReference type="PANTHER" id="PTHR42684:SF3">
    <property type="entry name" value="ADENOSYLMETHIONINE-8-AMINO-7-OXONONANOATE AMINOTRANSFERASE"/>
    <property type="match status" value="1"/>
</dbReference>
<proteinExistence type="inferred from homology"/>
<dbReference type="Gene3D" id="3.90.1150.10">
    <property type="entry name" value="Aspartate Aminotransferase, domain 1"/>
    <property type="match status" value="1"/>
</dbReference>
<comment type="cofactor">
    <cofactor evidence="1 9">
        <name>pyridoxal 5'-phosphate</name>
        <dbReference type="ChEBI" id="CHEBI:597326"/>
    </cofactor>
</comment>
<dbReference type="InterPro" id="IPR015421">
    <property type="entry name" value="PyrdxlP-dep_Trfase_major"/>
</dbReference>
<evidence type="ECO:0000256" key="5">
    <source>
        <dbReference type="ARBA" id="ARBA00022691"/>
    </source>
</evidence>
<sequence length="435" mass="49212">MFEIGRLSEKDKQFIWHPYTHINSTPAAIPIVKGEKAILYDEKGNKYIDGISSWWVNIHGHGNKYIARKIYEQAKKLEQVIFTAFTHEPAVELAEKLLSVLPGDFSKIFYTDDGSTATEVAIKLSLQYWKNVGDNKRKKVLAFHNSYHGDTFGAMSVSERGVYTAAFQDKLFDVIFIDTPDGENVESLKAEVEKYKNEFACFIYEPLLQGAEGMKMYNADGLNSLLVYLKNEKIICIADEVLTGFYRTGKFFAGDYLETKADIICLSKALTGGTMALGVTACTQQIYDEFVSDDKTKTLFHGHSFTANPLACVAAIASFELIQKKGFIKGVENVISHHEKFGAKLRKLEKKKYIKNVRQIGTIIAFEICTADQDDYLNKVSQSFSPFCLRKGVYLRAMGNTIYIMPPYCITSRELKKIYSVVVDFIEYHLKENAV</sequence>
<comment type="catalytic activity">
    <reaction evidence="8 9">
        <text>(8S)-8-amino-7-oxononanoate + S-adenosyl-L-methionine = S-adenosyl-4-methylsulfanyl-2-oxobutanoate + (7R,8S)-7,8-diammoniononanoate</text>
        <dbReference type="Rhea" id="RHEA:16861"/>
        <dbReference type="ChEBI" id="CHEBI:16490"/>
        <dbReference type="ChEBI" id="CHEBI:59789"/>
        <dbReference type="ChEBI" id="CHEBI:149468"/>
        <dbReference type="ChEBI" id="CHEBI:149469"/>
        <dbReference type="EC" id="2.6.1.62"/>
    </reaction>
</comment>
<feature type="binding site" evidence="9">
    <location>
        <position position="54"/>
    </location>
    <ligand>
        <name>substrate</name>
    </ligand>
</feature>
<comment type="pathway">
    <text evidence="2 9">Cofactor biosynthesis; biotin biosynthesis; 7,8-diaminononanoate from 8-amino-7-oxononanoate (SAM route): step 1/1.</text>
</comment>
<keyword evidence="5 9" id="KW-0949">S-adenosyl-L-methionine</keyword>
<dbReference type="GO" id="GO:0004141">
    <property type="term" value="F:dethiobiotin synthase activity"/>
    <property type="evidence" value="ECO:0007669"/>
    <property type="project" value="TreeGrafter"/>
</dbReference>
<dbReference type="InterPro" id="IPR015422">
    <property type="entry name" value="PyrdxlP-dep_Trfase_small"/>
</dbReference>
<dbReference type="GO" id="GO:0009102">
    <property type="term" value="P:biotin biosynthetic process"/>
    <property type="evidence" value="ECO:0007669"/>
    <property type="project" value="UniProtKB-UniRule"/>
</dbReference>
<dbReference type="HAMAP" id="MF_00834">
    <property type="entry name" value="BioA"/>
    <property type="match status" value="1"/>
</dbReference>
<dbReference type="SUPFAM" id="SSF53383">
    <property type="entry name" value="PLP-dependent transferases"/>
    <property type="match status" value="1"/>
</dbReference>
<feature type="binding site" evidence="9">
    <location>
        <begin position="303"/>
        <end position="304"/>
    </location>
    <ligand>
        <name>pyridoxal 5'-phosphate</name>
        <dbReference type="ChEBI" id="CHEBI:597326"/>
    </ligand>
</feature>
<comment type="caution">
    <text evidence="10">The sequence shown here is derived from an EMBL/GenBank/DDBJ whole genome shotgun (WGS) entry which is preliminary data.</text>
</comment>
<feature type="binding site" evidence="9">
    <location>
        <position position="147"/>
    </location>
    <ligand>
        <name>substrate</name>
    </ligand>
</feature>
<comment type="subunit">
    <text evidence="9">Homodimer.</text>
</comment>
<keyword evidence="4 9" id="KW-0808">Transferase</keyword>
<feature type="binding site" evidence="9">
    <location>
        <position position="302"/>
    </location>
    <ligand>
        <name>substrate</name>
    </ligand>
</feature>
<keyword evidence="3 9" id="KW-0032">Aminotransferase</keyword>
<dbReference type="RefSeq" id="WP_123119202.1">
    <property type="nucleotide sequence ID" value="NZ_RJJR01000001.1"/>
</dbReference>
<evidence type="ECO:0000256" key="3">
    <source>
        <dbReference type="ARBA" id="ARBA00022576"/>
    </source>
</evidence>
<dbReference type="OrthoDB" id="730777at2"/>
<dbReference type="InterPro" id="IPR049704">
    <property type="entry name" value="Aminotrans_3_PPA_site"/>
</dbReference>
<dbReference type="EC" id="2.6.1.62" evidence="9"/>
<dbReference type="CDD" id="cd00610">
    <property type="entry name" value="OAT_like"/>
    <property type="match status" value="1"/>
</dbReference>
<dbReference type="InterPro" id="IPR005815">
    <property type="entry name" value="BioA"/>
</dbReference>
<feature type="modified residue" description="N6-(pyridoxal phosphate)lysine" evidence="9">
    <location>
        <position position="268"/>
    </location>
</feature>
<dbReference type="Pfam" id="PF00202">
    <property type="entry name" value="Aminotran_3"/>
    <property type="match status" value="1"/>
</dbReference>
<dbReference type="EMBL" id="RJJR01000001">
    <property type="protein sequence ID" value="RNI40311.1"/>
    <property type="molecule type" value="Genomic_DNA"/>
</dbReference>
<protein>
    <recommendedName>
        <fullName evidence="9">Adenosylmethionine-8-amino-7-oxononanoate aminotransferase</fullName>
        <ecNumber evidence="9">2.6.1.62</ecNumber>
    </recommendedName>
    <alternativeName>
        <fullName evidence="9">7,8-diamino-pelargonic acid aminotransferase</fullName>
        <shortName evidence="9">DAPA AT</shortName>
        <shortName evidence="9">DAPA aminotransferase</shortName>
    </alternativeName>
    <alternativeName>
        <fullName evidence="9">7,8-diaminononanoate synthase</fullName>
        <shortName evidence="9">DANS</shortName>
    </alternativeName>
    <alternativeName>
        <fullName evidence="9">Diaminopelargonic acid synthase</fullName>
    </alternativeName>
</protein>
<dbReference type="UniPathway" id="UPA00078">
    <property type="reaction ID" value="UER00160"/>
</dbReference>
<evidence type="ECO:0000313" key="10">
    <source>
        <dbReference type="EMBL" id="RNI40311.1"/>
    </source>
</evidence>
<keyword evidence="9" id="KW-0963">Cytoplasm</keyword>
<evidence type="ECO:0000256" key="4">
    <source>
        <dbReference type="ARBA" id="ARBA00022679"/>
    </source>
</evidence>
<dbReference type="InterPro" id="IPR005814">
    <property type="entry name" value="Aminotrans_3"/>
</dbReference>
<comment type="similarity">
    <text evidence="9">Belongs to the class-III pyridoxal-phosphate-dependent aminotransferase family. BioA subfamily.</text>
</comment>
<dbReference type="PROSITE" id="PS00600">
    <property type="entry name" value="AA_TRANSFER_CLASS_3"/>
    <property type="match status" value="1"/>
</dbReference>
<keyword evidence="11" id="KW-1185">Reference proteome</keyword>
<reference evidence="10 11" key="1">
    <citation type="submission" date="2018-11" db="EMBL/GenBank/DDBJ databases">
        <title>Draft genome sequence of Ferruginibacter sp. BO-59.</title>
        <authorList>
            <person name="Im W.T."/>
        </authorList>
    </citation>
    <scope>NUCLEOTIDE SEQUENCE [LARGE SCALE GENOMIC DNA]</scope>
    <source>
        <strain evidence="10 11">BO-59</strain>
    </source>
</reference>
<keyword evidence="6 9" id="KW-0093">Biotin biosynthesis</keyword>
<dbReference type="GO" id="GO:0030170">
    <property type="term" value="F:pyridoxal phosphate binding"/>
    <property type="evidence" value="ECO:0007669"/>
    <property type="project" value="UniProtKB-UniRule"/>
</dbReference>
<feature type="binding site" evidence="9">
    <location>
        <position position="268"/>
    </location>
    <ligand>
        <name>substrate</name>
    </ligand>
</feature>
<feature type="binding site" evidence="9">
    <location>
        <begin position="114"/>
        <end position="115"/>
    </location>
    <ligand>
        <name>pyridoxal 5'-phosphate</name>
        <dbReference type="ChEBI" id="CHEBI:597326"/>
    </ligand>
</feature>
<name>A0A3M9NR53_9BACT</name>
<evidence type="ECO:0000313" key="11">
    <source>
        <dbReference type="Proteomes" id="UP000267223"/>
    </source>
</evidence>
<feature type="binding site" evidence="9">
    <location>
        <position position="239"/>
    </location>
    <ligand>
        <name>pyridoxal 5'-phosphate</name>
        <dbReference type="ChEBI" id="CHEBI:597326"/>
    </ligand>
</feature>
<evidence type="ECO:0000256" key="8">
    <source>
        <dbReference type="ARBA" id="ARBA00048449"/>
    </source>
</evidence>
<evidence type="ECO:0000256" key="2">
    <source>
        <dbReference type="ARBA" id="ARBA00005063"/>
    </source>
</evidence>
<dbReference type="GO" id="GO:0004015">
    <property type="term" value="F:adenosylmethionine-8-amino-7-oxononanoate transaminase activity"/>
    <property type="evidence" value="ECO:0007669"/>
    <property type="project" value="UniProtKB-UniRule"/>
</dbReference>
<feature type="binding site" evidence="9">
    <location>
        <position position="396"/>
    </location>
    <ligand>
        <name>substrate</name>
    </ligand>
</feature>
<organism evidence="10 11">
    <name type="scientific">Hanamia caeni</name>
    <dbReference type="NCBI Taxonomy" id="2294116"/>
    <lineage>
        <taxon>Bacteria</taxon>
        <taxon>Pseudomonadati</taxon>
        <taxon>Bacteroidota</taxon>
        <taxon>Chitinophagia</taxon>
        <taxon>Chitinophagales</taxon>
        <taxon>Chitinophagaceae</taxon>
        <taxon>Hanamia</taxon>
    </lineage>
</organism>
<dbReference type="AlphaFoldDB" id="A0A3M9NR53"/>
<comment type="function">
    <text evidence="9">Catalyzes the transfer of the alpha-amino group from S-adenosyl-L-methionine (SAM) to 7-keto-8-aminopelargonic acid (KAPA) to form 7,8-diaminopelargonic acid (DAPA). It is the only aminotransferase known to utilize SAM as an amino donor.</text>
</comment>
<evidence type="ECO:0000256" key="7">
    <source>
        <dbReference type="ARBA" id="ARBA00022898"/>
    </source>
</evidence>
<dbReference type="Gene3D" id="3.40.640.10">
    <property type="entry name" value="Type I PLP-dependent aspartate aminotransferase-like (Major domain)"/>
    <property type="match status" value="1"/>
</dbReference>
<evidence type="ECO:0000256" key="1">
    <source>
        <dbReference type="ARBA" id="ARBA00001933"/>
    </source>
</evidence>
<feature type="site" description="Participates in the substrate recognition with KAPA and in a stacking interaction with the adenine ring of SAM" evidence="9">
    <location>
        <position position="19"/>
    </location>
</feature>
<dbReference type="InterPro" id="IPR015424">
    <property type="entry name" value="PyrdxlP-dep_Trfase"/>
</dbReference>
<dbReference type="GO" id="GO:0051537">
    <property type="term" value="F:2 iron, 2 sulfur cluster binding"/>
    <property type="evidence" value="ECO:0007669"/>
    <property type="project" value="UniProtKB-KW"/>
</dbReference>
<accession>A0A3M9NR53</accession>
<keyword evidence="7 9" id="KW-0663">Pyridoxal phosphate</keyword>
<gene>
    <name evidence="9 10" type="primary">bioA</name>
    <name evidence="10" type="ORF">EFY79_00120</name>
</gene>
<comment type="subcellular location">
    <subcellularLocation>
        <location evidence="9">Cytoplasm</location>
    </subcellularLocation>
</comment>